<evidence type="ECO:0008006" key="6">
    <source>
        <dbReference type="Google" id="ProtNLM"/>
    </source>
</evidence>
<dbReference type="EMBL" id="JBBHLL010000089">
    <property type="protein sequence ID" value="KAK7818179.1"/>
    <property type="molecule type" value="Genomic_DNA"/>
</dbReference>
<dbReference type="SUPFAM" id="SSF50978">
    <property type="entry name" value="WD40 repeat-like"/>
    <property type="match status" value="1"/>
</dbReference>
<dbReference type="InterPro" id="IPR018067">
    <property type="entry name" value="PP2A_PR55_CS"/>
</dbReference>
<evidence type="ECO:0000256" key="1">
    <source>
        <dbReference type="ARBA" id="ARBA00008259"/>
    </source>
</evidence>
<dbReference type="GO" id="GO:0000159">
    <property type="term" value="C:protein phosphatase type 2A complex"/>
    <property type="evidence" value="ECO:0007669"/>
    <property type="project" value="InterPro"/>
</dbReference>
<dbReference type="InterPro" id="IPR036322">
    <property type="entry name" value="WD40_repeat_dom_sf"/>
</dbReference>
<dbReference type="GO" id="GO:0019888">
    <property type="term" value="F:protein phosphatase regulator activity"/>
    <property type="evidence" value="ECO:0007669"/>
    <property type="project" value="InterPro"/>
</dbReference>
<evidence type="ECO:0000313" key="4">
    <source>
        <dbReference type="EMBL" id="KAK7818179.1"/>
    </source>
</evidence>
<dbReference type="AlphaFoldDB" id="A0AAW0IU81"/>
<accession>A0AAW0IU81</accession>
<gene>
    <name evidence="4" type="ORF">U0070_009567</name>
</gene>
<comment type="similarity">
    <text evidence="1">Belongs to the phosphatase 2A regulatory subunit B family.</text>
</comment>
<protein>
    <recommendedName>
        <fullName evidence="6">Serine/threonine-protein phosphatase 2A 55 kDa regulatory subunit B</fullName>
    </recommendedName>
</protein>
<dbReference type="PANTHER" id="PTHR11871">
    <property type="entry name" value="PROTEIN PHOSPHATASE PP2A REGULATORY SUBUNIT B"/>
    <property type="match status" value="1"/>
</dbReference>
<keyword evidence="2" id="KW-0853">WD repeat</keyword>
<evidence type="ECO:0000313" key="5">
    <source>
        <dbReference type="Proteomes" id="UP001488838"/>
    </source>
</evidence>
<reference evidence="4 5" key="1">
    <citation type="journal article" date="2023" name="bioRxiv">
        <title>Conserved and derived expression patterns and positive selection on dental genes reveal complex evolutionary context of ever-growing rodent molars.</title>
        <authorList>
            <person name="Calamari Z.T."/>
            <person name="Song A."/>
            <person name="Cohen E."/>
            <person name="Akter M."/>
            <person name="Roy R.D."/>
            <person name="Hallikas O."/>
            <person name="Christensen M.M."/>
            <person name="Li P."/>
            <person name="Marangoni P."/>
            <person name="Jernvall J."/>
            <person name="Klein O.D."/>
        </authorList>
    </citation>
    <scope>NUCLEOTIDE SEQUENCE [LARGE SCALE GENOMIC DNA]</scope>
    <source>
        <strain evidence="4">V071</strain>
    </source>
</reference>
<dbReference type="FunFam" id="2.130.10.10:FF:000609">
    <property type="entry name" value="Serine/threonine-protein phosphatase 2A 55 kDa regulatory subunit B"/>
    <property type="match status" value="1"/>
</dbReference>
<dbReference type="InterPro" id="IPR015943">
    <property type="entry name" value="WD40/YVTN_repeat-like_dom_sf"/>
</dbReference>
<dbReference type="Proteomes" id="UP001488838">
    <property type="component" value="Unassembled WGS sequence"/>
</dbReference>
<proteinExistence type="inferred from homology"/>
<dbReference type="Gene3D" id="2.130.10.10">
    <property type="entry name" value="YVTN repeat-like/Quinoprotein amine dehydrogenase"/>
    <property type="match status" value="1"/>
</dbReference>
<organism evidence="4 5">
    <name type="scientific">Myodes glareolus</name>
    <name type="common">Bank vole</name>
    <name type="synonym">Clethrionomys glareolus</name>
    <dbReference type="NCBI Taxonomy" id="447135"/>
    <lineage>
        <taxon>Eukaryota</taxon>
        <taxon>Metazoa</taxon>
        <taxon>Chordata</taxon>
        <taxon>Craniata</taxon>
        <taxon>Vertebrata</taxon>
        <taxon>Euteleostomi</taxon>
        <taxon>Mammalia</taxon>
        <taxon>Eutheria</taxon>
        <taxon>Euarchontoglires</taxon>
        <taxon>Glires</taxon>
        <taxon>Rodentia</taxon>
        <taxon>Myomorpha</taxon>
        <taxon>Muroidea</taxon>
        <taxon>Cricetidae</taxon>
        <taxon>Arvicolinae</taxon>
        <taxon>Myodes</taxon>
    </lineage>
</organism>
<comment type="caution">
    <text evidence="4">The sequence shown here is derived from an EMBL/GenBank/DDBJ whole genome shotgun (WGS) entry which is preliminary data.</text>
</comment>
<name>A0AAW0IU81_MYOGA</name>
<evidence type="ECO:0000256" key="2">
    <source>
        <dbReference type="ARBA" id="ARBA00022574"/>
    </source>
</evidence>
<evidence type="ECO:0000256" key="3">
    <source>
        <dbReference type="ARBA" id="ARBA00022737"/>
    </source>
</evidence>
<dbReference type="InterPro" id="IPR000009">
    <property type="entry name" value="PP2A_PR55"/>
</dbReference>
<sequence>MSYPSDPSDIISTVEFNHTGELLATGDKGGRVVIFQREQEVLLEEQTPAVVLGSVLRVLKSHLPSFQSKNQVHRRGEYNVYSTFQSHEPEFDYLKSLEIEEKINKIRWLPQQNAAYFLLSTNDKTVKLWKVSERDKRPEGYNLKDEEGRLRDPATITTLRVSGVAVPAMPFGSLGYQGQGNAPLELGTCWPQQQITTIICG</sequence>
<keyword evidence="3" id="KW-0677">Repeat</keyword>
<dbReference type="PROSITE" id="PS01024">
    <property type="entry name" value="PR55_1"/>
    <property type="match status" value="1"/>
</dbReference>
<keyword evidence="5" id="KW-1185">Reference proteome</keyword>